<dbReference type="AlphaFoldDB" id="A0A317PYH6"/>
<comment type="caution">
    <text evidence="4">The sequence shown here is derived from an EMBL/GenBank/DDBJ whole genome shotgun (WGS) entry which is preliminary data.</text>
</comment>
<dbReference type="CDD" id="cd01448">
    <property type="entry name" value="TST_Repeat_1"/>
    <property type="match status" value="1"/>
</dbReference>
<dbReference type="InterPro" id="IPR036873">
    <property type="entry name" value="Rhodanese-like_dom_sf"/>
</dbReference>
<feature type="domain" description="Rhodanese" evidence="3">
    <location>
        <begin position="277"/>
        <end position="394"/>
    </location>
</feature>
<organism evidence="4 5">
    <name type="scientific">Mangrovibacter plantisponsor</name>
    <dbReference type="NCBI Taxonomy" id="451513"/>
    <lineage>
        <taxon>Bacteria</taxon>
        <taxon>Pseudomonadati</taxon>
        <taxon>Pseudomonadota</taxon>
        <taxon>Gammaproteobacteria</taxon>
        <taxon>Enterobacterales</taxon>
        <taxon>Enterobacteriaceae</taxon>
        <taxon>Mangrovibacter</taxon>
    </lineage>
</organism>
<dbReference type="OrthoDB" id="9781034at2"/>
<evidence type="ECO:0000313" key="5">
    <source>
        <dbReference type="Proteomes" id="UP000246744"/>
    </source>
</evidence>
<keyword evidence="1 4" id="KW-0808">Transferase</keyword>
<dbReference type="Proteomes" id="UP000246744">
    <property type="component" value="Unassembled WGS sequence"/>
</dbReference>
<dbReference type="RefSeq" id="WP_146211512.1">
    <property type="nucleotide sequence ID" value="NZ_QGTS01000007.1"/>
</dbReference>
<name>A0A317PYH6_9ENTR</name>
<dbReference type="GO" id="GO:0004792">
    <property type="term" value="F:thiosulfate-cyanide sulfurtransferase activity"/>
    <property type="evidence" value="ECO:0007669"/>
    <property type="project" value="InterPro"/>
</dbReference>
<evidence type="ECO:0000256" key="2">
    <source>
        <dbReference type="ARBA" id="ARBA00022737"/>
    </source>
</evidence>
<dbReference type="PROSITE" id="PS00380">
    <property type="entry name" value="RHODANESE_1"/>
    <property type="match status" value="1"/>
</dbReference>
<dbReference type="SMART" id="SM00450">
    <property type="entry name" value="RHOD"/>
    <property type="match status" value="3"/>
</dbReference>
<sequence>MYCPFTSVSAHSGVMIDTRQSAFYNGWPQEAGGTQGHEPGAVNLNASWLAVMGNNQLCYWLGSQNIRPDTPVALCGIQPGNEQVALRLKQCGINNLYYLNDAFKVPERLHTLAKFPSLVYPHWLVALQHGSPELFAAPQANWVLLEAGFDTASEYAKGHIPGASFLDTREVEGGPLWNKLPDAQLMEMLRQQGIEPDTTVILYSRSDCAAARVAVILLYAGVKDVRLLDGGWHSWQQAGLPVETGTGNKPAPLQTMPAFTPDTALFVDQSQVSAWRSQSAVTLVSVRSLAEHRGKTSGYTYIEAAGDIPGAHWGHAGEHNGSVQDFLNPDGTMIRADALAALWAGEGIFPRQKVVFYCGTGWRASAALFYARAMGWQDIALYDGGWYEWSRQTTHSI</sequence>
<dbReference type="EMBL" id="QGTS01000007">
    <property type="protein sequence ID" value="PWW08155.1"/>
    <property type="molecule type" value="Genomic_DNA"/>
</dbReference>
<feature type="domain" description="Rhodanese" evidence="3">
    <location>
        <begin position="9"/>
        <end position="108"/>
    </location>
</feature>
<gene>
    <name evidence="4" type="ORF">DES37_107199</name>
</gene>
<dbReference type="PROSITE" id="PS50206">
    <property type="entry name" value="RHODANESE_3"/>
    <property type="match status" value="3"/>
</dbReference>
<keyword evidence="2" id="KW-0677">Repeat</keyword>
<protein>
    <submittedName>
        <fullName evidence="4">Thiosulfate sulfurtransferase</fullName>
    </submittedName>
</protein>
<dbReference type="InterPro" id="IPR001307">
    <property type="entry name" value="Thiosulphate_STrfase_CS"/>
</dbReference>
<dbReference type="Pfam" id="PF00581">
    <property type="entry name" value="Rhodanese"/>
    <property type="match status" value="2"/>
</dbReference>
<dbReference type="SUPFAM" id="SSF52821">
    <property type="entry name" value="Rhodanese/Cell cycle control phosphatase"/>
    <property type="match status" value="3"/>
</dbReference>
<accession>A0A317PYH6</accession>
<evidence type="ECO:0000313" key="4">
    <source>
        <dbReference type="EMBL" id="PWW08155.1"/>
    </source>
</evidence>
<dbReference type="Gene3D" id="3.40.250.10">
    <property type="entry name" value="Rhodanese-like domain"/>
    <property type="match status" value="3"/>
</dbReference>
<feature type="domain" description="Rhodanese" evidence="3">
    <location>
        <begin position="138"/>
        <end position="244"/>
    </location>
</feature>
<evidence type="ECO:0000259" key="3">
    <source>
        <dbReference type="PROSITE" id="PS50206"/>
    </source>
</evidence>
<dbReference type="PANTHER" id="PTHR11364">
    <property type="entry name" value="THIOSULFATE SULFERTANSFERASE"/>
    <property type="match status" value="1"/>
</dbReference>
<dbReference type="CDD" id="cd01449">
    <property type="entry name" value="TST_Repeat_2"/>
    <property type="match status" value="1"/>
</dbReference>
<reference evidence="4 5" key="1">
    <citation type="submission" date="2018-05" db="EMBL/GenBank/DDBJ databases">
        <title>Genomic Encyclopedia of Type Strains, Phase IV (KMG-IV): sequencing the most valuable type-strain genomes for metagenomic binning, comparative biology and taxonomic classification.</title>
        <authorList>
            <person name="Goeker M."/>
        </authorList>
    </citation>
    <scope>NUCLEOTIDE SEQUENCE [LARGE SCALE GENOMIC DNA]</scope>
    <source>
        <strain evidence="4 5">DSM 19579</strain>
    </source>
</reference>
<evidence type="ECO:0000256" key="1">
    <source>
        <dbReference type="ARBA" id="ARBA00022679"/>
    </source>
</evidence>
<keyword evidence="5" id="KW-1185">Reference proteome</keyword>
<dbReference type="InterPro" id="IPR045078">
    <property type="entry name" value="TST/MPST-like"/>
</dbReference>
<dbReference type="PANTHER" id="PTHR11364:SF27">
    <property type="entry name" value="SULFURTRANSFERASE"/>
    <property type="match status" value="1"/>
</dbReference>
<proteinExistence type="predicted"/>
<dbReference type="InterPro" id="IPR001763">
    <property type="entry name" value="Rhodanese-like_dom"/>
</dbReference>